<reference evidence="1" key="1">
    <citation type="journal article" date="2021" name="Proc. Natl. Acad. Sci. U.S.A.">
        <title>A Catalog of Tens of Thousands of Viruses from Human Metagenomes Reveals Hidden Associations with Chronic Diseases.</title>
        <authorList>
            <person name="Tisza M.J."/>
            <person name="Buck C.B."/>
        </authorList>
    </citation>
    <scope>NUCLEOTIDE SEQUENCE</scope>
    <source>
        <strain evidence="1">CtZd434</strain>
    </source>
</reference>
<protein>
    <submittedName>
        <fullName evidence="1">Endodeoxyribonuclease RusA</fullName>
    </submittedName>
</protein>
<dbReference type="SUPFAM" id="SSF103084">
    <property type="entry name" value="Holliday junction resolvase RusA"/>
    <property type="match status" value="1"/>
</dbReference>
<name>A0A8S5UHM4_9CAUD</name>
<dbReference type="InterPro" id="IPR036614">
    <property type="entry name" value="RusA-like_sf"/>
</dbReference>
<evidence type="ECO:0000313" key="1">
    <source>
        <dbReference type="EMBL" id="DAF93870.1"/>
    </source>
</evidence>
<sequence length="152" mass="18594">MDFLLYKEVNKIKLILNNDVVNKYNQYYFLQHPRASKRPIEHPYHPSINVWSIKPRIQMNDLKQKWKDFIIWWIRDLGYENKQLNNVDIIYDIYHPTKRRTDPDNYTPKFIHDGFVESGFLIDDDREHLHSLIIRCHVDKENPRTEIEVIPY</sequence>
<accession>A0A8S5UHM4</accession>
<proteinExistence type="predicted"/>
<dbReference type="GO" id="GO:0000287">
    <property type="term" value="F:magnesium ion binding"/>
    <property type="evidence" value="ECO:0007669"/>
    <property type="project" value="InterPro"/>
</dbReference>
<dbReference type="GO" id="GO:0006310">
    <property type="term" value="P:DNA recombination"/>
    <property type="evidence" value="ECO:0007669"/>
    <property type="project" value="InterPro"/>
</dbReference>
<dbReference type="EMBL" id="BK016088">
    <property type="protein sequence ID" value="DAF93870.1"/>
    <property type="molecule type" value="Genomic_DNA"/>
</dbReference>
<dbReference type="GO" id="GO:0006281">
    <property type="term" value="P:DNA repair"/>
    <property type="evidence" value="ECO:0007669"/>
    <property type="project" value="InterPro"/>
</dbReference>
<organism evidence="1">
    <name type="scientific">Siphoviridae sp. ctZd434</name>
    <dbReference type="NCBI Taxonomy" id="2825559"/>
    <lineage>
        <taxon>Viruses</taxon>
        <taxon>Duplodnaviria</taxon>
        <taxon>Heunggongvirae</taxon>
        <taxon>Uroviricota</taxon>
        <taxon>Caudoviricetes</taxon>
    </lineage>
</organism>
<dbReference type="Gene3D" id="3.30.1330.70">
    <property type="entry name" value="Holliday junction resolvase RusA"/>
    <property type="match status" value="1"/>
</dbReference>